<dbReference type="GO" id="GO:0005509">
    <property type="term" value="F:calcium ion binding"/>
    <property type="evidence" value="ECO:0007669"/>
    <property type="project" value="InterPro"/>
</dbReference>
<dbReference type="GO" id="GO:0044322">
    <property type="term" value="C:endoplasmic reticulum quality control compartment"/>
    <property type="evidence" value="ECO:0007669"/>
    <property type="project" value="GOC"/>
</dbReference>
<feature type="region of interest" description="Disordered" evidence="9">
    <location>
        <begin position="550"/>
        <end position="588"/>
    </location>
</feature>
<feature type="active site" description="Proton donor" evidence="6">
    <location>
        <position position="392"/>
    </location>
</feature>
<dbReference type="GO" id="GO:0005975">
    <property type="term" value="P:carbohydrate metabolic process"/>
    <property type="evidence" value="ECO:0007669"/>
    <property type="project" value="InterPro"/>
</dbReference>
<comment type="caution">
    <text evidence="10">The sequence shown here is derived from an EMBL/GenBank/DDBJ whole genome shotgun (WGS) entry which is preliminary data.</text>
</comment>
<evidence type="ECO:0000256" key="8">
    <source>
        <dbReference type="RuleBase" id="RU361193"/>
    </source>
</evidence>
<keyword evidence="3" id="KW-0256">Endoplasmic reticulum</keyword>
<dbReference type="OrthoDB" id="8118055at2759"/>
<proteinExistence type="inferred from homology"/>
<dbReference type="GO" id="GO:0016020">
    <property type="term" value="C:membrane"/>
    <property type="evidence" value="ECO:0007669"/>
    <property type="project" value="InterPro"/>
</dbReference>
<feature type="binding site" evidence="7">
    <location>
        <position position="519"/>
    </location>
    <ligand>
        <name>Ca(2+)</name>
        <dbReference type="ChEBI" id="CHEBI:29108"/>
    </ligand>
</feature>
<dbReference type="Gene3D" id="1.50.10.10">
    <property type="match status" value="1"/>
</dbReference>
<evidence type="ECO:0000256" key="4">
    <source>
        <dbReference type="ARBA" id="ARBA00023180"/>
    </source>
</evidence>
<dbReference type="PANTHER" id="PTHR45679">
    <property type="entry name" value="ER DEGRADATION-ENHANCING ALPHA-MANNOSIDASE-LIKE PROTEIN 2"/>
    <property type="match status" value="1"/>
</dbReference>
<evidence type="ECO:0000256" key="2">
    <source>
        <dbReference type="ARBA" id="ARBA00007658"/>
    </source>
</evidence>
<feature type="active site" description="Proton donor" evidence="6">
    <location>
        <position position="133"/>
    </location>
</feature>
<comment type="subcellular location">
    <subcellularLocation>
        <location evidence="1">Endoplasmic reticulum</location>
    </subcellularLocation>
</comment>
<organism evidence="10">
    <name type="scientific">Tetraodon nigroviridis</name>
    <name type="common">Spotted green pufferfish</name>
    <name type="synonym">Chelonodon nigroviridis</name>
    <dbReference type="NCBI Taxonomy" id="99883"/>
    <lineage>
        <taxon>Eukaryota</taxon>
        <taxon>Metazoa</taxon>
        <taxon>Chordata</taxon>
        <taxon>Craniata</taxon>
        <taxon>Vertebrata</taxon>
        <taxon>Euteleostomi</taxon>
        <taxon>Actinopterygii</taxon>
        <taxon>Neopterygii</taxon>
        <taxon>Teleostei</taxon>
        <taxon>Neoteleostei</taxon>
        <taxon>Acanthomorphata</taxon>
        <taxon>Eupercaria</taxon>
        <taxon>Tetraodontiformes</taxon>
        <taxon>Tetradontoidea</taxon>
        <taxon>Tetraodontidae</taxon>
        <taxon>Tetraodon</taxon>
    </lineage>
</organism>
<keyword evidence="7" id="KW-0479">Metal-binding</keyword>
<dbReference type="GO" id="GO:1904380">
    <property type="term" value="P:endoplasmic reticulum mannose trimming"/>
    <property type="evidence" value="ECO:0007669"/>
    <property type="project" value="InterPro"/>
</dbReference>
<keyword evidence="7" id="KW-0106">Calcium</keyword>
<evidence type="ECO:0000256" key="9">
    <source>
        <dbReference type="SAM" id="MobiDB-lite"/>
    </source>
</evidence>
<dbReference type="AlphaFoldDB" id="Q4S6D1"/>
<dbReference type="PRINTS" id="PR00747">
    <property type="entry name" value="GLYHDRLASE47"/>
</dbReference>
<keyword evidence="5" id="KW-0834">Unfolded protein response</keyword>
<evidence type="ECO:0000256" key="6">
    <source>
        <dbReference type="PIRSR" id="PIRSR601382-1"/>
    </source>
</evidence>
<feature type="region of interest" description="Disordered" evidence="9">
    <location>
        <begin position="301"/>
        <end position="321"/>
    </location>
</feature>
<evidence type="ECO:0000313" key="10">
    <source>
        <dbReference type="EMBL" id="CAG03801.1"/>
    </source>
</evidence>
<reference evidence="10" key="1">
    <citation type="journal article" date="2004" name="Nature">
        <title>Genome duplication in the teleost fish Tetraodon nigroviridis reveals the early vertebrate proto-karyotype.</title>
        <authorList>
            <person name="Jaillon O."/>
            <person name="Aury J.-M."/>
            <person name="Brunet F."/>
            <person name="Petit J.-L."/>
            <person name="Stange-Thomann N."/>
            <person name="Mauceli E."/>
            <person name="Bouneau L."/>
            <person name="Fischer C."/>
            <person name="Ozouf-Costaz C."/>
            <person name="Bernot A."/>
            <person name="Nicaud S."/>
            <person name="Jaffe D."/>
            <person name="Fisher S."/>
            <person name="Lutfalla G."/>
            <person name="Dossat C."/>
            <person name="Segurens B."/>
            <person name="Dasilva C."/>
            <person name="Salanoubat M."/>
            <person name="Levy M."/>
            <person name="Boudet N."/>
            <person name="Castellano S."/>
            <person name="Anthouard V."/>
            <person name="Jubin C."/>
            <person name="Castelli V."/>
            <person name="Katinka M."/>
            <person name="Vacherie B."/>
            <person name="Biemont C."/>
            <person name="Skalli Z."/>
            <person name="Cattolico L."/>
            <person name="Poulain J."/>
            <person name="De Berardinis V."/>
            <person name="Cruaud C."/>
            <person name="Duprat S."/>
            <person name="Brottier P."/>
            <person name="Coutanceau J.-P."/>
            <person name="Gouzy J."/>
            <person name="Parra G."/>
            <person name="Lardier G."/>
            <person name="Chapple C."/>
            <person name="McKernan K.J."/>
            <person name="McEwan P."/>
            <person name="Bosak S."/>
            <person name="Kellis M."/>
            <person name="Volff J.-N."/>
            <person name="Guigo R."/>
            <person name="Zody M.C."/>
            <person name="Mesirov J."/>
            <person name="Lindblad-Toh K."/>
            <person name="Birren B."/>
            <person name="Nusbaum C."/>
            <person name="Kahn D."/>
            <person name="Robinson-Rechavi M."/>
            <person name="Laudet V."/>
            <person name="Schachter V."/>
            <person name="Quetier F."/>
            <person name="Saurin W."/>
            <person name="Scarpelli C."/>
            <person name="Wincker P."/>
            <person name="Lander E.S."/>
            <person name="Weissenbach J."/>
            <person name="Roest Crollius H."/>
        </authorList>
    </citation>
    <scope>NUCLEOTIDE SEQUENCE [LARGE SCALE GENOMIC DNA]</scope>
</reference>
<reference evidence="10" key="2">
    <citation type="submission" date="2004-02" db="EMBL/GenBank/DDBJ databases">
        <authorList>
            <consortium name="Genoscope"/>
            <consortium name="Whitehead Institute Centre for Genome Research"/>
        </authorList>
    </citation>
    <scope>NUCLEOTIDE SEQUENCE</scope>
</reference>
<dbReference type="Pfam" id="PF01532">
    <property type="entry name" value="Glyco_hydro_47"/>
    <property type="match status" value="2"/>
</dbReference>
<keyword evidence="8" id="KW-0378">Hydrolase</keyword>
<evidence type="ECO:0000256" key="1">
    <source>
        <dbReference type="ARBA" id="ARBA00004240"/>
    </source>
</evidence>
<feature type="active site" evidence="6">
    <location>
        <position position="413"/>
    </location>
</feature>
<comment type="cofactor">
    <cofactor evidence="7">
        <name>Ca(2+)</name>
        <dbReference type="ChEBI" id="CHEBI:29108"/>
    </cofactor>
</comment>
<dbReference type="GO" id="GO:0006986">
    <property type="term" value="P:response to unfolded protein"/>
    <property type="evidence" value="ECO:0007669"/>
    <property type="project" value="UniProtKB-KW"/>
</dbReference>
<comment type="similarity">
    <text evidence="2 8">Belongs to the glycosyl hydrolase 47 family.</text>
</comment>
<keyword evidence="4" id="KW-0325">Glycoprotein</keyword>
<feature type="compositionally biased region" description="Polar residues" evidence="9">
    <location>
        <begin position="550"/>
        <end position="572"/>
    </location>
</feature>
<dbReference type="InterPro" id="IPR044674">
    <property type="entry name" value="EDEM1/2/3"/>
</dbReference>
<dbReference type="GO" id="GO:0004571">
    <property type="term" value="F:mannosyl-oligosaccharide 1,2-alpha-mannosidase activity"/>
    <property type="evidence" value="ECO:0007669"/>
    <property type="project" value="InterPro"/>
</dbReference>
<protein>
    <recommendedName>
        <fullName evidence="8">alpha-1,2-Mannosidase</fullName>
        <ecNumber evidence="8">3.2.1.-</ecNumber>
    </recommendedName>
</protein>
<dbReference type="EMBL" id="CAAE01014729">
    <property type="protein sequence ID" value="CAG03801.1"/>
    <property type="molecule type" value="Genomic_DNA"/>
</dbReference>
<accession>Q4S6D1</accession>
<dbReference type="InterPro" id="IPR012341">
    <property type="entry name" value="6hp_glycosidase-like_sf"/>
</dbReference>
<keyword evidence="8" id="KW-0326">Glycosidase</keyword>
<dbReference type="KEGG" id="tng:GSTEN00023343G001"/>
<feature type="active site" evidence="6">
    <location>
        <position position="272"/>
    </location>
</feature>
<dbReference type="InterPro" id="IPR001382">
    <property type="entry name" value="Glyco_hydro_47"/>
</dbReference>
<evidence type="ECO:0000256" key="5">
    <source>
        <dbReference type="ARBA" id="ARBA00023230"/>
    </source>
</evidence>
<dbReference type="SUPFAM" id="SSF48225">
    <property type="entry name" value="Seven-hairpin glycosidases"/>
    <property type="match status" value="2"/>
</dbReference>
<evidence type="ECO:0000256" key="3">
    <source>
        <dbReference type="ARBA" id="ARBA00022824"/>
    </source>
</evidence>
<dbReference type="PANTHER" id="PTHR45679:SF6">
    <property type="entry name" value="ER DEGRADATION-ENHANCING ALPHA-MANNOSIDASE-LIKE PROTEIN 2"/>
    <property type="match status" value="1"/>
</dbReference>
<sequence>MSSIRQRVKSMFYHAYNSYLDNAFPYDELRPLTCDGQDTWGSFSLTLVDALDTLLVRRKRSQRSRHSDAFSWQDRGSRSSNLHLAFPKRVLEGFGKSHGVPARGDAPPGHHRLRHRRQRLRVRNQHQRAEHEEEAVVGGLLSAHLLAARAGMELEPGWPCSGPLLRMAEDAARKLLPAFQTATGMPYGTVNLLKGVSPTETPVTCTAGVGTFILEFATLSRLTGDPTFEKVARRALRALWKTRSDIGLVGNHIDVQSQKWVAQDAGIGAGVDSYFEYLVKGAVLLQDQELLHMFLGRPPPAGGSAPRLRPTAPPHAGPSCPPEYDRAIQNYTRFDDWYLWVQMHKGTVSMPVFQSLEAFWPGLQSLLGNLDAAVRTFQNYYSVWRQFGGLPEFYSIPQGFTVDKREGYPLRPELIESAMYLFRATGDHTYLQLGLDAVESIEKVARTPCGYATIRDLRDHQLDNRMESFFLAETIKYLYLLFDPDNFLHGGGTSGVTSWEAGGEGGQCVLGAGGFVFNTEAHPLDPAALYCCSQHSQEHQELRDLLFSLSRTPGESNNQSKTADFPTGQSESIALKAGEKRKTPPLLSCPVQPFRARLSVLGQVFTDSS</sequence>
<name>Q4S6D1_TETNG</name>
<dbReference type="EC" id="3.2.1.-" evidence="8"/>
<feature type="compositionally biased region" description="Pro residues" evidence="9">
    <location>
        <begin position="311"/>
        <end position="321"/>
    </location>
</feature>
<gene>
    <name evidence="10" type="ORF">GSTENG00023343001</name>
</gene>
<evidence type="ECO:0000256" key="7">
    <source>
        <dbReference type="PIRSR" id="PIRSR601382-2"/>
    </source>
</evidence>
<dbReference type="InterPro" id="IPR036026">
    <property type="entry name" value="Seven-hairpin_glycosidases"/>
</dbReference>